<dbReference type="Gene3D" id="2.20.70.10">
    <property type="match status" value="1"/>
</dbReference>
<feature type="domain" description="Nudix hydrolase" evidence="1">
    <location>
        <begin position="30"/>
        <end position="158"/>
    </location>
</feature>
<sequence length="234" mass="25669">MEPDFTRKVPDGDNMERSVCTRCGFIAYDNPKIVVGSVATSGTRILLCRRAINPRKGFWTLPAGYLEHRETAEDGAMREAREEACATLTIHQMLATYSIMHISQVQLMFRATLENPETIAPGPESEEVALFEWDDIPWDELAFPSVAWALRHYHQVKDSDAFPPFTNPVEGLQPGLLSPSLPFAAVVSSSASLTLSVLTKAAVSSGPSTTFAPSFLLSSMCLAMKGPCVMMNRI</sequence>
<dbReference type="InterPro" id="IPR015797">
    <property type="entry name" value="NUDIX_hydrolase-like_dom_sf"/>
</dbReference>
<dbReference type="Gene3D" id="3.90.79.10">
    <property type="entry name" value="Nucleoside Triphosphate Pyrophosphohydrolase"/>
    <property type="match status" value="1"/>
</dbReference>
<dbReference type="Pfam" id="PF14803">
    <property type="entry name" value="Zn_ribbon_Nudix"/>
    <property type="match status" value="1"/>
</dbReference>
<evidence type="ECO:0000259" key="1">
    <source>
        <dbReference type="PROSITE" id="PS51462"/>
    </source>
</evidence>
<dbReference type="PROSITE" id="PS51462">
    <property type="entry name" value="NUDIX"/>
    <property type="match status" value="1"/>
</dbReference>
<dbReference type="Proteomes" id="UP000818603">
    <property type="component" value="Unassembled WGS sequence"/>
</dbReference>
<comment type="caution">
    <text evidence="2">The sequence shown here is derived from an EMBL/GenBank/DDBJ whole genome shotgun (WGS) entry which is preliminary data.</text>
</comment>
<keyword evidence="3" id="KW-1185">Reference proteome</keyword>
<dbReference type="PANTHER" id="PTHR43222:SF2">
    <property type="entry name" value="NUDIX HYDROLASE 23, CHLOROPLASTIC"/>
    <property type="match status" value="1"/>
</dbReference>
<dbReference type="Pfam" id="PF00293">
    <property type="entry name" value="NUDIX"/>
    <property type="match status" value="1"/>
</dbReference>
<reference evidence="2 3" key="1">
    <citation type="submission" date="2020-02" db="EMBL/GenBank/DDBJ databases">
        <title>Genome sequence of Parvularcula flava strain NH6-79.</title>
        <authorList>
            <person name="Abdul Karim M.H."/>
            <person name="Lam M.Q."/>
            <person name="Chen S.J."/>
            <person name="Yahya A."/>
            <person name="Shahir S."/>
            <person name="Shamsir M.S."/>
            <person name="Chong C.S."/>
        </authorList>
    </citation>
    <scope>NUCLEOTIDE SEQUENCE [LARGE SCALE GENOMIC DNA]</scope>
    <source>
        <strain evidence="2 3">NH6-79</strain>
    </source>
</reference>
<evidence type="ECO:0000313" key="3">
    <source>
        <dbReference type="Proteomes" id="UP000818603"/>
    </source>
</evidence>
<dbReference type="PANTHER" id="PTHR43222">
    <property type="entry name" value="NUDIX HYDROLASE 23"/>
    <property type="match status" value="1"/>
</dbReference>
<dbReference type="GO" id="GO:0016787">
    <property type="term" value="F:hydrolase activity"/>
    <property type="evidence" value="ECO:0007669"/>
    <property type="project" value="UniProtKB-KW"/>
</dbReference>
<dbReference type="EMBL" id="VCJR02000002">
    <property type="protein sequence ID" value="NHK27997.1"/>
    <property type="molecule type" value="Genomic_DNA"/>
</dbReference>
<organism evidence="2 3">
    <name type="scientific">Aquisalinus luteolus</name>
    <dbReference type="NCBI Taxonomy" id="1566827"/>
    <lineage>
        <taxon>Bacteria</taxon>
        <taxon>Pseudomonadati</taxon>
        <taxon>Pseudomonadota</taxon>
        <taxon>Alphaproteobacteria</taxon>
        <taxon>Parvularculales</taxon>
        <taxon>Parvularculaceae</taxon>
        <taxon>Aquisalinus</taxon>
    </lineage>
</organism>
<gene>
    <name evidence="2" type="ORF">FF098_008785</name>
</gene>
<dbReference type="InterPro" id="IPR000086">
    <property type="entry name" value="NUDIX_hydrolase_dom"/>
</dbReference>
<dbReference type="SUPFAM" id="SSF55811">
    <property type="entry name" value="Nudix"/>
    <property type="match status" value="1"/>
</dbReference>
<dbReference type="CDD" id="cd04511">
    <property type="entry name" value="NUDIX_Hydrolase"/>
    <property type="match status" value="1"/>
</dbReference>
<dbReference type="InterPro" id="IPR029401">
    <property type="entry name" value="Nudix_N"/>
</dbReference>
<evidence type="ECO:0000313" key="2">
    <source>
        <dbReference type="EMBL" id="NHK27997.1"/>
    </source>
</evidence>
<proteinExistence type="predicted"/>
<accession>A0ABX0HNR3</accession>
<protein>
    <submittedName>
        <fullName evidence="2">NUDIX hydrolase</fullName>
    </submittedName>
</protein>
<name>A0ABX0HNR3_9PROT</name>
<keyword evidence="2" id="KW-0378">Hydrolase</keyword>